<dbReference type="GO" id="GO:0005615">
    <property type="term" value="C:extracellular space"/>
    <property type="evidence" value="ECO:0007669"/>
    <property type="project" value="TreeGrafter"/>
</dbReference>
<evidence type="ECO:0000256" key="7">
    <source>
        <dbReference type="ARBA" id="ARBA00022889"/>
    </source>
</evidence>
<keyword evidence="3" id="KW-0597">Phosphoprotein</keyword>
<feature type="domain" description="SRCR" evidence="18">
    <location>
        <begin position="156"/>
        <end position="254"/>
    </location>
</feature>
<dbReference type="Ensembl" id="ENSAZOT00000029756.1">
    <property type="protein sequence ID" value="ENSAZOP00000027771.1"/>
    <property type="gene ID" value="ENSAZOG00000017574.1"/>
</dbReference>
<evidence type="ECO:0000256" key="8">
    <source>
        <dbReference type="ARBA" id="ARBA00022989"/>
    </source>
</evidence>
<dbReference type="GO" id="GO:0004252">
    <property type="term" value="F:serine-type endopeptidase activity"/>
    <property type="evidence" value="ECO:0007669"/>
    <property type="project" value="TreeGrafter"/>
</dbReference>
<evidence type="ECO:0000256" key="1">
    <source>
        <dbReference type="ARBA" id="ARBA00004251"/>
    </source>
</evidence>
<feature type="compositionally biased region" description="Basic and acidic residues" evidence="15">
    <location>
        <begin position="461"/>
        <end position="470"/>
    </location>
</feature>
<evidence type="ECO:0000256" key="9">
    <source>
        <dbReference type="ARBA" id="ARBA00023136"/>
    </source>
</evidence>
<evidence type="ECO:0000313" key="20">
    <source>
        <dbReference type="Proteomes" id="UP000694549"/>
    </source>
</evidence>
<dbReference type="PRINTS" id="PR00258">
    <property type="entry name" value="SPERACTRCPTR"/>
</dbReference>
<keyword evidence="4 16" id="KW-0812">Transmembrane</keyword>
<keyword evidence="20" id="KW-1185">Reference proteome</keyword>
<accession>A0A8B9VPY5</accession>
<feature type="disulfide bond" evidence="14">
    <location>
        <begin position="225"/>
        <end position="235"/>
    </location>
</feature>
<comment type="caution">
    <text evidence="14">Lacks conserved residue(s) required for the propagation of feature annotation.</text>
</comment>
<keyword evidence="11" id="KW-0325">Glycoprotein</keyword>
<evidence type="ECO:0000256" key="4">
    <source>
        <dbReference type="ARBA" id="ARBA00022692"/>
    </source>
</evidence>
<keyword evidence="9 16" id="KW-0472">Membrane</keyword>
<dbReference type="PROSITE" id="PS50287">
    <property type="entry name" value="SRCR_2"/>
    <property type="match status" value="3"/>
</dbReference>
<dbReference type="Pfam" id="PF00530">
    <property type="entry name" value="SRCR"/>
    <property type="match status" value="3"/>
</dbReference>
<evidence type="ECO:0000256" key="17">
    <source>
        <dbReference type="SAM" id="SignalP"/>
    </source>
</evidence>
<keyword evidence="10 14" id="KW-1015">Disulfide bond</keyword>
<sequence>MEVLCLLVAALCAAAPGPAPAEPMGTPSGARSGAAGNASVEPGPPGEAVLRLAGGSERCEGMVQLLQGGHWLPVCRSSWHAAASQELCRRLHCGDAEEDATLLSLTGERDSTDGCPVAVTNCSGWALEPCWLRLATEPHCCATGPARVTCTAAPALRLAGGRSRCEGRVELRQAGVWGTVCDDGWDLADATVVCRQLGCGWALHARGDASFGRGSGPILRDEVSCGGHEQRLWECPATGEHDCHHKEDAGVVCSEHQEWRLAGGRDGCAGRVEVFFRGTWSTVCDSSWYQMEAGVLCHTLGCGEPLERPSFPHTLPTKMLYVCSSWQPSLAHCRWTYNKSAPCHQSRAAGVVCNGSQGLQTPAPLVTVTPGGITVLSTEGGSVVDTQSLLHAPLFIPCLVLAALLLLTLLGFTTALLRLRKRSALTVCPPGPVLVSNSTQGPDAPSGICKNYREMPPSLPKEPDSLRRQPGEQQQGEQLLPLVPPQDGMEPFPAEVPATTLCSQPWGRANSLSSSSSSSSSMEPYCNESAPPLHAWPCPQPPAYSPPQLAAPAAPGCTLQPCTGEQGQRGARGCGWEWGWGRSWEGPHGCCGGGSRAGRCQCVPLPPPVPPAMPCLPDPALAQPHVAVPPAAADPADSSSTSSGEWYENVQGTEPPEYPSPHHGEHPVPAGLLPPASPHGPALPDGLVPAGWPAPSCPQDPNSSESSDYDDIQGSGC</sequence>
<feature type="region of interest" description="Disordered" evidence="15">
    <location>
        <begin position="629"/>
        <end position="717"/>
    </location>
</feature>
<feature type="disulfide bond" evidence="14">
    <location>
        <begin position="323"/>
        <end position="333"/>
    </location>
</feature>
<protein>
    <recommendedName>
        <fullName evidence="13">T-cell differentiation antigen CD6</fullName>
    </recommendedName>
</protein>
<evidence type="ECO:0000256" key="15">
    <source>
        <dbReference type="SAM" id="MobiDB-lite"/>
    </source>
</evidence>
<dbReference type="InterPro" id="IPR001190">
    <property type="entry name" value="SRCR"/>
</dbReference>
<evidence type="ECO:0000256" key="5">
    <source>
        <dbReference type="ARBA" id="ARBA00022729"/>
    </source>
</evidence>
<dbReference type="Gene3D" id="3.10.250.10">
    <property type="entry name" value="SRCR-like domain"/>
    <property type="match status" value="3"/>
</dbReference>
<dbReference type="SMART" id="SM00202">
    <property type="entry name" value="SR"/>
    <property type="match status" value="3"/>
</dbReference>
<evidence type="ECO:0000259" key="18">
    <source>
        <dbReference type="PROSITE" id="PS50287"/>
    </source>
</evidence>
<comment type="function">
    <text evidence="12">Cell adhesion molecule that mediates cell-cell contacts and regulates T-cell responses via its interaction with ALCAM/CD166. Contributes to signaling cascades triggered by activation of the TCR/CD3 complex. Functions as a costimulatory molecule; promotes T-cell activation and proliferation. Contributes to the formation and maturation of the immunological synapse. Functions as a calcium-dependent pattern receptor that binds and aggregates both Gram-positive and Gram-negative bacteria. Binds both lipopolysaccharide (LPS) from Gram-negative bacteria and lipoteichoic acid from Gram-positive bacteria. LPS binding leads to the activation of signaling cascades and down-stream MAP kinases. Mediates activation of the inflammatory response and the secretion of pro-inflammatory cytokines in response to LPS.</text>
</comment>
<keyword evidence="5 17" id="KW-0732">Signal</keyword>
<dbReference type="SUPFAM" id="SSF56487">
    <property type="entry name" value="SRCR-like"/>
    <property type="match status" value="3"/>
</dbReference>
<dbReference type="GO" id="GO:0007155">
    <property type="term" value="P:cell adhesion"/>
    <property type="evidence" value="ECO:0007669"/>
    <property type="project" value="UniProtKB-KW"/>
</dbReference>
<dbReference type="Proteomes" id="UP000694549">
    <property type="component" value="Unplaced"/>
</dbReference>
<evidence type="ECO:0000256" key="16">
    <source>
        <dbReference type="SAM" id="Phobius"/>
    </source>
</evidence>
<evidence type="ECO:0000256" key="13">
    <source>
        <dbReference type="ARBA" id="ARBA00068813"/>
    </source>
</evidence>
<feature type="domain" description="SRCR" evidence="18">
    <location>
        <begin position="50"/>
        <end position="151"/>
    </location>
</feature>
<dbReference type="AlphaFoldDB" id="A0A8B9VPY5"/>
<feature type="transmembrane region" description="Helical" evidence="16">
    <location>
        <begin position="394"/>
        <end position="417"/>
    </location>
</feature>
<dbReference type="InterPro" id="IPR036772">
    <property type="entry name" value="SRCR-like_dom_sf"/>
</dbReference>
<keyword evidence="8 16" id="KW-1133">Transmembrane helix</keyword>
<dbReference type="GO" id="GO:0005886">
    <property type="term" value="C:plasma membrane"/>
    <property type="evidence" value="ECO:0007669"/>
    <property type="project" value="UniProtKB-SubCell"/>
</dbReference>
<feature type="compositionally biased region" description="Low complexity" evidence="15">
    <location>
        <begin position="629"/>
        <end position="643"/>
    </location>
</feature>
<dbReference type="FunFam" id="3.10.250.10:FF:000010">
    <property type="entry name" value="T-cell differentiation antigen CD6"/>
    <property type="match status" value="1"/>
</dbReference>
<keyword evidence="7" id="KW-0130">Cell adhesion</keyword>
<proteinExistence type="predicted"/>
<evidence type="ECO:0000256" key="14">
    <source>
        <dbReference type="PROSITE-ProRule" id="PRU00196"/>
    </source>
</evidence>
<comment type="subcellular location">
    <subcellularLocation>
        <location evidence="1">Cell membrane</location>
        <topology evidence="1">Single-pass type I membrane protein</topology>
    </subcellularLocation>
</comment>
<feature type="chain" id="PRO_5044670066" description="T-cell differentiation antigen CD6" evidence="17">
    <location>
        <begin position="22"/>
        <end position="717"/>
    </location>
</feature>
<feature type="domain" description="SRCR" evidence="18">
    <location>
        <begin position="259"/>
        <end position="354"/>
    </location>
</feature>
<dbReference type="PANTHER" id="PTHR48071:SF29">
    <property type="entry name" value="OLFACTORY RECEPTOR 292"/>
    <property type="match status" value="1"/>
</dbReference>
<organism evidence="19 20">
    <name type="scientific">Anas zonorhyncha</name>
    <name type="common">Eastern spot-billed duck</name>
    <dbReference type="NCBI Taxonomy" id="75864"/>
    <lineage>
        <taxon>Eukaryota</taxon>
        <taxon>Metazoa</taxon>
        <taxon>Chordata</taxon>
        <taxon>Craniata</taxon>
        <taxon>Vertebrata</taxon>
        <taxon>Euteleostomi</taxon>
        <taxon>Archelosauria</taxon>
        <taxon>Archosauria</taxon>
        <taxon>Dinosauria</taxon>
        <taxon>Saurischia</taxon>
        <taxon>Theropoda</taxon>
        <taxon>Coelurosauria</taxon>
        <taxon>Aves</taxon>
        <taxon>Neognathae</taxon>
        <taxon>Galloanserae</taxon>
        <taxon>Anseriformes</taxon>
        <taxon>Anatidae</taxon>
        <taxon>Anatinae</taxon>
        <taxon>Anas</taxon>
    </lineage>
</organism>
<evidence type="ECO:0000256" key="3">
    <source>
        <dbReference type="ARBA" id="ARBA00022553"/>
    </source>
</evidence>
<feature type="compositionally biased region" description="Low complexity" evidence="15">
    <location>
        <begin position="18"/>
        <end position="39"/>
    </location>
</feature>
<dbReference type="Ensembl" id="ENSAZOT00000029759.1">
    <property type="protein sequence ID" value="ENSAZOP00000027774.1"/>
    <property type="gene ID" value="ENSAZOG00000017574.1"/>
</dbReference>
<evidence type="ECO:0000256" key="6">
    <source>
        <dbReference type="ARBA" id="ARBA00022737"/>
    </source>
</evidence>
<keyword evidence="2" id="KW-1003">Cell membrane</keyword>
<dbReference type="FunFam" id="3.10.250.10:FF:000017">
    <property type="entry name" value="CD6 molecule"/>
    <property type="match status" value="1"/>
</dbReference>
<keyword evidence="6" id="KW-0677">Repeat</keyword>
<name>A0A8B9VPY5_9AVES</name>
<evidence type="ECO:0000256" key="2">
    <source>
        <dbReference type="ARBA" id="ARBA00022475"/>
    </source>
</evidence>
<evidence type="ECO:0000313" key="19">
    <source>
        <dbReference type="Ensembl" id="ENSAZOP00000027774.1"/>
    </source>
</evidence>
<dbReference type="PANTHER" id="PTHR48071">
    <property type="entry name" value="SRCR DOMAIN-CONTAINING PROTEIN"/>
    <property type="match status" value="1"/>
</dbReference>
<feature type="signal peptide" evidence="17">
    <location>
        <begin position="1"/>
        <end position="21"/>
    </location>
</feature>
<feature type="region of interest" description="Disordered" evidence="15">
    <location>
        <begin position="436"/>
        <end position="476"/>
    </location>
</feature>
<evidence type="ECO:0000256" key="11">
    <source>
        <dbReference type="ARBA" id="ARBA00023180"/>
    </source>
</evidence>
<dbReference type="PROSITE" id="PS00420">
    <property type="entry name" value="SRCR_1"/>
    <property type="match status" value="1"/>
</dbReference>
<feature type="region of interest" description="Disordered" evidence="15">
    <location>
        <begin position="18"/>
        <end position="46"/>
    </location>
</feature>
<evidence type="ECO:0000256" key="10">
    <source>
        <dbReference type="ARBA" id="ARBA00023157"/>
    </source>
</evidence>
<reference evidence="19" key="1">
    <citation type="submission" date="2025-05" db="UniProtKB">
        <authorList>
            <consortium name="Ensembl"/>
        </authorList>
    </citation>
    <scope>IDENTIFICATION</scope>
</reference>
<dbReference type="GO" id="GO:0031638">
    <property type="term" value="P:zymogen activation"/>
    <property type="evidence" value="ECO:0007669"/>
    <property type="project" value="TreeGrafter"/>
</dbReference>
<evidence type="ECO:0000256" key="12">
    <source>
        <dbReference type="ARBA" id="ARBA00057255"/>
    </source>
</evidence>